<dbReference type="PANTHER" id="PTHR44259">
    <property type="entry name" value="OS07G0183000 PROTEIN-RELATED"/>
    <property type="match status" value="1"/>
</dbReference>
<name>A0AAV0MTS7_9ROSI</name>
<protein>
    <recommendedName>
        <fullName evidence="1">KIB1-4 beta-propeller domain-containing protein</fullName>
    </recommendedName>
</protein>
<evidence type="ECO:0000259" key="1">
    <source>
        <dbReference type="Pfam" id="PF03478"/>
    </source>
</evidence>
<gene>
    <name evidence="2" type="ORF">LITE_LOCUS30433</name>
</gene>
<dbReference type="InterPro" id="IPR005174">
    <property type="entry name" value="KIB1-4_b-propeller"/>
</dbReference>
<feature type="domain" description="KIB1-4 beta-propeller" evidence="1">
    <location>
        <begin position="81"/>
        <end position="404"/>
    </location>
</feature>
<dbReference type="InterPro" id="IPR036047">
    <property type="entry name" value="F-box-like_dom_sf"/>
</dbReference>
<dbReference type="PANTHER" id="PTHR44259:SF114">
    <property type="entry name" value="OS06G0707300 PROTEIN"/>
    <property type="match status" value="1"/>
</dbReference>
<dbReference type="SUPFAM" id="SSF81383">
    <property type="entry name" value="F-box domain"/>
    <property type="match status" value="1"/>
</dbReference>
<reference evidence="2" key="1">
    <citation type="submission" date="2022-08" db="EMBL/GenBank/DDBJ databases">
        <authorList>
            <person name="Gutierrez-Valencia J."/>
        </authorList>
    </citation>
    <scope>NUCLEOTIDE SEQUENCE</scope>
</reference>
<dbReference type="Proteomes" id="UP001154282">
    <property type="component" value="Unassembled WGS sequence"/>
</dbReference>
<keyword evidence="3" id="KW-1185">Reference proteome</keyword>
<comment type="caution">
    <text evidence="2">The sequence shown here is derived from an EMBL/GenBank/DDBJ whole genome shotgun (WGS) entry which is preliminary data.</text>
</comment>
<proteinExistence type="predicted"/>
<sequence length="409" mass="47081">MAESNNWSELPVELLCMVDQRLFKLKDVIRFRATCKPWRRSLNSVRGKFRQSLPWLMLPYCSGDIDSTSSGCKGSDICRRFFDVAEQKFHHIELPQGLDKTTCRGSAFGWVLTLQRTPFMFLLNPLTGDQIALPPITSFPDVLKFRPEKIGHEYLWVNDSGCKIARGKKSFEARYISKMALSADPAVEEDFVVMVIRCSLGDDRLAFCRPRDDEAWTLIPRPGPCLMAFTDVVYWRGQFYVLDNFFRLFICDISIAGHPRLRLLIDSKSTTDFSENYYLSVSPTGDELMMVTRNIRYPEEDEDDDDNNGYIIPVDHGVKDDEADIVALDEDSDDERCVDPGVSLDRRVHRTIRFKVLKLNEDTKEWDEVRSIGEYALFLGFNTSTCVSARDHPEIVPNSIYFTDDMLDY</sequence>
<dbReference type="EMBL" id="CAMGYJ010000007">
    <property type="protein sequence ID" value="CAI0450188.1"/>
    <property type="molecule type" value="Genomic_DNA"/>
</dbReference>
<organism evidence="2 3">
    <name type="scientific">Linum tenue</name>
    <dbReference type="NCBI Taxonomy" id="586396"/>
    <lineage>
        <taxon>Eukaryota</taxon>
        <taxon>Viridiplantae</taxon>
        <taxon>Streptophyta</taxon>
        <taxon>Embryophyta</taxon>
        <taxon>Tracheophyta</taxon>
        <taxon>Spermatophyta</taxon>
        <taxon>Magnoliopsida</taxon>
        <taxon>eudicotyledons</taxon>
        <taxon>Gunneridae</taxon>
        <taxon>Pentapetalae</taxon>
        <taxon>rosids</taxon>
        <taxon>fabids</taxon>
        <taxon>Malpighiales</taxon>
        <taxon>Linaceae</taxon>
        <taxon>Linum</taxon>
    </lineage>
</organism>
<dbReference type="Gene3D" id="1.20.1280.50">
    <property type="match status" value="1"/>
</dbReference>
<dbReference type="InterPro" id="IPR050942">
    <property type="entry name" value="F-box_BR-signaling"/>
</dbReference>
<accession>A0AAV0MTS7</accession>
<dbReference type="Pfam" id="PF03478">
    <property type="entry name" value="Beta-prop_KIB1-4"/>
    <property type="match status" value="1"/>
</dbReference>
<feature type="non-terminal residue" evidence="2">
    <location>
        <position position="409"/>
    </location>
</feature>
<evidence type="ECO:0000313" key="3">
    <source>
        <dbReference type="Proteomes" id="UP001154282"/>
    </source>
</evidence>
<dbReference type="AlphaFoldDB" id="A0AAV0MTS7"/>
<evidence type="ECO:0000313" key="2">
    <source>
        <dbReference type="EMBL" id="CAI0450188.1"/>
    </source>
</evidence>